<keyword evidence="6 12" id="KW-0479">Metal-binding</keyword>
<evidence type="ECO:0000256" key="5">
    <source>
        <dbReference type="ARBA" id="ARBA00022692"/>
    </source>
</evidence>
<evidence type="ECO:0000256" key="1">
    <source>
        <dbReference type="ARBA" id="ARBA00004651"/>
    </source>
</evidence>
<dbReference type="SFLD" id="SFLDF00027">
    <property type="entry name" value="p-type_atpase"/>
    <property type="match status" value="1"/>
</dbReference>
<gene>
    <name evidence="15" type="ORF">AVDCRST_MAG02-1282</name>
</gene>
<evidence type="ECO:0000256" key="6">
    <source>
        <dbReference type="ARBA" id="ARBA00022723"/>
    </source>
</evidence>
<dbReference type="InterPro" id="IPR036412">
    <property type="entry name" value="HAD-like_sf"/>
</dbReference>
<dbReference type="InterPro" id="IPR051014">
    <property type="entry name" value="Cation_Transport_ATPase_IB"/>
</dbReference>
<dbReference type="PANTHER" id="PTHR48085">
    <property type="entry name" value="CADMIUM/ZINC-TRANSPORTING ATPASE HMA2-RELATED"/>
    <property type="match status" value="1"/>
</dbReference>
<dbReference type="Gene3D" id="3.30.70.100">
    <property type="match status" value="1"/>
</dbReference>
<dbReference type="InterPro" id="IPR023214">
    <property type="entry name" value="HAD_sf"/>
</dbReference>
<keyword evidence="10 12" id="KW-1133">Transmembrane helix</keyword>
<dbReference type="AlphaFoldDB" id="A0A6J4QSP2"/>
<dbReference type="Pfam" id="PF00403">
    <property type="entry name" value="HMA"/>
    <property type="match status" value="1"/>
</dbReference>
<name>A0A6J4QSP2_9ACTN</name>
<dbReference type="Gene3D" id="3.40.50.1000">
    <property type="entry name" value="HAD superfamily/HAD-like"/>
    <property type="match status" value="1"/>
</dbReference>
<dbReference type="PRINTS" id="PR00941">
    <property type="entry name" value="CDATPASE"/>
</dbReference>
<keyword evidence="15" id="KW-0378">Hydrolase</keyword>
<feature type="region of interest" description="Disordered" evidence="13">
    <location>
        <begin position="1"/>
        <end position="32"/>
    </location>
</feature>
<dbReference type="SUPFAM" id="SSF56784">
    <property type="entry name" value="HAD-like"/>
    <property type="match status" value="1"/>
</dbReference>
<evidence type="ECO:0000256" key="7">
    <source>
        <dbReference type="ARBA" id="ARBA00022741"/>
    </source>
</evidence>
<dbReference type="InterPro" id="IPR044492">
    <property type="entry name" value="P_typ_ATPase_HD_dom"/>
</dbReference>
<keyword evidence="5 12" id="KW-0812">Transmembrane</keyword>
<dbReference type="Pfam" id="PF00122">
    <property type="entry name" value="E1-E2_ATPase"/>
    <property type="match status" value="1"/>
</dbReference>
<evidence type="ECO:0000256" key="12">
    <source>
        <dbReference type="RuleBase" id="RU362081"/>
    </source>
</evidence>
<feature type="transmembrane region" description="Helical" evidence="12">
    <location>
        <begin position="729"/>
        <end position="754"/>
    </location>
</feature>
<dbReference type="InterPro" id="IPR017969">
    <property type="entry name" value="Heavy-metal-associated_CS"/>
</dbReference>
<dbReference type="SUPFAM" id="SSF81665">
    <property type="entry name" value="Calcium ATPase, transmembrane domain M"/>
    <property type="match status" value="1"/>
</dbReference>
<comment type="similarity">
    <text evidence="2 12">Belongs to the cation transport ATPase (P-type) (TC 3.A.3) family. Type IB subfamily.</text>
</comment>
<feature type="transmembrane region" description="Helical" evidence="12">
    <location>
        <begin position="410"/>
        <end position="435"/>
    </location>
</feature>
<evidence type="ECO:0000256" key="13">
    <source>
        <dbReference type="SAM" id="MobiDB-lite"/>
    </source>
</evidence>
<proteinExistence type="inferred from homology"/>
<evidence type="ECO:0000256" key="8">
    <source>
        <dbReference type="ARBA" id="ARBA00022840"/>
    </source>
</evidence>
<evidence type="ECO:0000313" key="15">
    <source>
        <dbReference type="EMBL" id="CAA9453945.1"/>
    </source>
</evidence>
<dbReference type="SUPFAM" id="SSF81653">
    <property type="entry name" value="Calcium ATPase, transduction domain A"/>
    <property type="match status" value="1"/>
</dbReference>
<protein>
    <submittedName>
        <fullName evidence="15">Lead, cadmium, zinc and mercury transporting ATPase Copper-translocating P-type ATPase</fullName>
        <ecNumber evidence="15">3.6.3.3</ecNumber>
        <ecNumber evidence="15">3.6.3.4</ecNumber>
        <ecNumber evidence="15">3.6.3.5</ecNumber>
    </submittedName>
</protein>
<dbReference type="NCBIfam" id="TIGR01512">
    <property type="entry name" value="ATPase-IB2_Cd"/>
    <property type="match status" value="1"/>
</dbReference>
<dbReference type="EMBL" id="CADCVH010000042">
    <property type="protein sequence ID" value="CAA9453945.1"/>
    <property type="molecule type" value="Genomic_DNA"/>
</dbReference>
<dbReference type="GO" id="GO:0015086">
    <property type="term" value="F:cadmium ion transmembrane transporter activity"/>
    <property type="evidence" value="ECO:0007669"/>
    <property type="project" value="TreeGrafter"/>
</dbReference>
<dbReference type="InterPro" id="IPR036163">
    <property type="entry name" value="HMA_dom_sf"/>
</dbReference>
<evidence type="ECO:0000259" key="14">
    <source>
        <dbReference type="PROSITE" id="PS50846"/>
    </source>
</evidence>
<dbReference type="Gene3D" id="3.40.1110.10">
    <property type="entry name" value="Calcium-transporting ATPase, cytoplasmic domain N"/>
    <property type="match status" value="1"/>
</dbReference>
<dbReference type="SFLD" id="SFLDS00003">
    <property type="entry name" value="Haloacid_Dehalogenase"/>
    <property type="match status" value="1"/>
</dbReference>
<accession>A0A6J4QSP2</accession>
<evidence type="ECO:0000256" key="4">
    <source>
        <dbReference type="ARBA" id="ARBA00022553"/>
    </source>
</evidence>
<evidence type="ECO:0000256" key="3">
    <source>
        <dbReference type="ARBA" id="ARBA00022475"/>
    </source>
</evidence>
<keyword evidence="3 12" id="KW-1003">Cell membrane</keyword>
<feature type="domain" description="HMA" evidence="14">
    <location>
        <begin position="75"/>
        <end position="140"/>
    </location>
</feature>
<keyword evidence="8 12" id="KW-0067">ATP-binding</keyword>
<dbReference type="GO" id="GO:0005886">
    <property type="term" value="C:plasma membrane"/>
    <property type="evidence" value="ECO:0007669"/>
    <property type="project" value="UniProtKB-SubCell"/>
</dbReference>
<dbReference type="InterPro" id="IPR059000">
    <property type="entry name" value="ATPase_P-type_domA"/>
</dbReference>
<dbReference type="GO" id="GO:0046872">
    <property type="term" value="F:metal ion binding"/>
    <property type="evidence" value="ECO:0007669"/>
    <property type="project" value="UniProtKB-KW"/>
</dbReference>
<organism evidence="15">
    <name type="scientific">uncultured Rubrobacteraceae bacterium</name>
    <dbReference type="NCBI Taxonomy" id="349277"/>
    <lineage>
        <taxon>Bacteria</taxon>
        <taxon>Bacillati</taxon>
        <taxon>Actinomycetota</taxon>
        <taxon>Rubrobacteria</taxon>
        <taxon>Rubrobacterales</taxon>
        <taxon>Rubrobacteraceae</taxon>
        <taxon>environmental samples</taxon>
    </lineage>
</organism>
<keyword evidence="4" id="KW-0597">Phosphoprotein</keyword>
<dbReference type="NCBIfam" id="TIGR01525">
    <property type="entry name" value="ATPase-IB_hvy"/>
    <property type="match status" value="1"/>
</dbReference>
<feature type="transmembrane region" description="Helical" evidence="12">
    <location>
        <begin position="384"/>
        <end position="404"/>
    </location>
</feature>
<keyword evidence="11 12" id="KW-0472">Membrane</keyword>
<dbReference type="SUPFAM" id="SSF55008">
    <property type="entry name" value="HMA, heavy metal-associated domain"/>
    <property type="match status" value="1"/>
</dbReference>
<dbReference type="NCBIfam" id="TIGR01494">
    <property type="entry name" value="ATPase_P-type"/>
    <property type="match status" value="2"/>
</dbReference>
<dbReference type="InterPro" id="IPR023299">
    <property type="entry name" value="ATPase_P-typ_cyto_dom_N"/>
</dbReference>
<dbReference type="CDD" id="cd00371">
    <property type="entry name" value="HMA"/>
    <property type="match status" value="1"/>
</dbReference>
<dbReference type="InterPro" id="IPR001757">
    <property type="entry name" value="P_typ_ATPase"/>
</dbReference>
<dbReference type="InterPro" id="IPR027256">
    <property type="entry name" value="P-typ_ATPase_IB"/>
</dbReference>
<dbReference type="PRINTS" id="PR00119">
    <property type="entry name" value="CATATPASE"/>
</dbReference>
<reference evidence="15" key="1">
    <citation type="submission" date="2020-02" db="EMBL/GenBank/DDBJ databases">
        <authorList>
            <person name="Meier V. D."/>
        </authorList>
    </citation>
    <scope>NUCLEOTIDE SEQUENCE</scope>
    <source>
        <strain evidence="15">AVDCRST_MAG02</strain>
    </source>
</reference>
<dbReference type="PROSITE" id="PS01047">
    <property type="entry name" value="HMA_1"/>
    <property type="match status" value="1"/>
</dbReference>
<dbReference type="FunFam" id="2.70.150.10:FF:000002">
    <property type="entry name" value="Copper-transporting ATPase 1, putative"/>
    <property type="match status" value="1"/>
</dbReference>
<dbReference type="InterPro" id="IPR018303">
    <property type="entry name" value="ATPase_P-typ_P_site"/>
</dbReference>
<sequence length="777" mass="79437">MSRQKKTLPVLGQAPAPEPETPDPARAGGGGCADDCCSGVEAPARANAASPEAWPTTREANPEVIERAFAGGGFERTVVRVEGMDCASCAATVERRVFALPGVRRATVNFAAGRLDLEHEPALALAEIEEAVRGAGYRVAETEEAERPPFWRTPRAVSVLASALLFALGLALSLGFPGAPEVARVGAYAAAIAVGGLPIFRAALSGLRARHLDMNVLMGAATLGAVAIGQWAEAASVVVLFAAGNALQVYAIDRTRGAVRALVRLAPDEVLVQRGSAEVVVPVDEVGVGDAVIVRPGERLAVDGEVVEGTSAVDESPVTGESVPVEKGQGDAVFSGTLNGPGGLVVRATKRAGDSTLQKIIRLVEEAQARKAPAEQFVDRFSRVYTPIVVAAALLLAVVPPLLGGGFGEWFYRALALLIIACPCALVISTPVTVVSGIGAASRRGILVKGGAALEAAGRLKALAFDKTGTLTEGRPVVSRVVALNGTGEAEAVRLAAALERRSEHPLAHAILTASTAGGHGENGSTLPPVTGFRSVAGRGAEGEVGGKRYLIGSPRLFDERGISLADAGGALAAVEGAGETPVILGDEGGAVAVFGLADAVRPDAGATIEALRSAGVEELVMLTGDAEAPARRISEELGISYRARLLPEQKVQAVRGLVAGHGSAGMVGDGVNDAPALAASSVGFAMGAAGTDVALETADVALMQDDLPKLAEAVRLSRSAERIIRQNVAVSIAIKGLFVLLAPFGLVALWLAVLADMGTSIAVTLNGLRLFRKGNA</sequence>
<keyword evidence="9" id="KW-1278">Translocase</keyword>
<evidence type="ECO:0000256" key="10">
    <source>
        <dbReference type="ARBA" id="ARBA00022989"/>
    </source>
</evidence>
<dbReference type="InterPro" id="IPR006121">
    <property type="entry name" value="HMA_dom"/>
</dbReference>
<evidence type="ECO:0000256" key="9">
    <source>
        <dbReference type="ARBA" id="ARBA00022967"/>
    </source>
</evidence>
<dbReference type="InterPro" id="IPR008250">
    <property type="entry name" value="ATPase_P-typ_transduc_dom_A_sf"/>
</dbReference>
<comment type="subcellular location">
    <subcellularLocation>
        <location evidence="1">Cell membrane</location>
        <topology evidence="1">Multi-pass membrane protein</topology>
    </subcellularLocation>
</comment>
<dbReference type="GO" id="GO:0016887">
    <property type="term" value="F:ATP hydrolysis activity"/>
    <property type="evidence" value="ECO:0007669"/>
    <property type="project" value="InterPro"/>
</dbReference>
<feature type="transmembrane region" description="Helical" evidence="12">
    <location>
        <begin position="156"/>
        <end position="176"/>
    </location>
</feature>
<dbReference type="GO" id="GO:0019829">
    <property type="term" value="F:ATPase-coupled monoatomic cation transmembrane transporter activity"/>
    <property type="evidence" value="ECO:0007669"/>
    <property type="project" value="InterPro"/>
</dbReference>
<dbReference type="EC" id="3.6.3.3" evidence="15"/>
<dbReference type="GO" id="GO:0005524">
    <property type="term" value="F:ATP binding"/>
    <property type="evidence" value="ECO:0007669"/>
    <property type="project" value="UniProtKB-UniRule"/>
</dbReference>
<evidence type="ECO:0000256" key="2">
    <source>
        <dbReference type="ARBA" id="ARBA00006024"/>
    </source>
</evidence>
<evidence type="ECO:0000256" key="11">
    <source>
        <dbReference type="ARBA" id="ARBA00023136"/>
    </source>
</evidence>
<keyword evidence="7 12" id="KW-0547">Nucleotide-binding</keyword>
<dbReference type="Gene3D" id="2.70.150.10">
    <property type="entry name" value="Calcium-transporting ATPase, cytoplasmic transduction domain A"/>
    <property type="match status" value="1"/>
</dbReference>
<feature type="transmembrane region" description="Helical" evidence="12">
    <location>
        <begin position="182"/>
        <end position="200"/>
    </location>
</feature>
<dbReference type="InterPro" id="IPR023298">
    <property type="entry name" value="ATPase_P-typ_TM_dom_sf"/>
</dbReference>
<dbReference type="Pfam" id="PF00702">
    <property type="entry name" value="Hydrolase"/>
    <property type="match status" value="1"/>
</dbReference>
<dbReference type="PROSITE" id="PS00154">
    <property type="entry name" value="ATPASE_E1_E2"/>
    <property type="match status" value="1"/>
</dbReference>
<dbReference type="SFLD" id="SFLDG00002">
    <property type="entry name" value="C1.7:_P-type_atpase_like"/>
    <property type="match status" value="1"/>
</dbReference>
<dbReference type="EC" id="3.6.3.5" evidence="15"/>
<dbReference type="EC" id="3.6.3.4" evidence="15"/>
<dbReference type="PANTHER" id="PTHR48085:SF5">
    <property type="entry name" value="CADMIUM_ZINC-TRANSPORTING ATPASE HMA4-RELATED"/>
    <property type="match status" value="1"/>
</dbReference>
<dbReference type="PROSITE" id="PS50846">
    <property type="entry name" value="HMA_2"/>
    <property type="match status" value="1"/>
</dbReference>